<dbReference type="InterPro" id="IPR050361">
    <property type="entry name" value="MPP/UQCRC_Complex"/>
</dbReference>
<dbReference type="Pfam" id="PF05193">
    <property type="entry name" value="Peptidase_M16_C"/>
    <property type="match status" value="1"/>
</dbReference>
<dbReference type="PANTHER" id="PTHR11851:SF224">
    <property type="entry name" value="PROCESSING PROTEASE"/>
    <property type="match status" value="1"/>
</dbReference>
<keyword evidence="3" id="KW-0378">Hydrolase</keyword>
<evidence type="ECO:0000259" key="2">
    <source>
        <dbReference type="Pfam" id="PF05193"/>
    </source>
</evidence>
<feature type="domain" description="Peptidase M16 N-terminal" evidence="1">
    <location>
        <begin position="50"/>
        <end position="173"/>
    </location>
</feature>
<sequence length="429" mass="46155">MVAGMTMLVSATAGAVPKIEQWTLANGTRVYFVRATELPLVQLRAVFDAAGSRDPAGKSGLARMASSLLPQGAGKIDVNQIASGFENLGAEFGSSSERDMAIVELRSLSNSKLLNPALDLFATVVGRPAFPADALERERAKSLVALQRDLQSPGTIAQKAFMRALYGDHPYASDPAGTPESLGTITRDDLVAHHKRYYTGANAWLAIVGDLTSARAKELSERALGALPRGEAAPPLPTVKPLTKASRELIDFPAQQSHVFIGHPAIARDDADYFPLIVGNYSLGGGGLVSRLSDEVREKRGYSYSVYSYFQPTRVAGPFTLGLQTRNAQRNDAIAVAQEVLTDFVEQGPTARELEAAKRNLTGSFPLRLDSNKKLAENLAFIGFYGLPLTYFDDFIAQINAVTIEQIRAAFKRHVHPQQAVTVVVGGAS</sequence>
<evidence type="ECO:0000313" key="3">
    <source>
        <dbReference type="EMBL" id="OGI70088.1"/>
    </source>
</evidence>
<proteinExistence type="predicted"/>
<dbReference type="AlphaFoldDB" id="A0A1F6VKI0"/>
<dbReference type="Gene3D" id="3.30.830.10">
    <property type="entry name" value="Metalloenzyme, LuxS/M16 peptidase-like"/>
    <property type="match status" value="2"/>
</dbReference>
<evidence type="ECO:0000259" key="1">
    <source>
        <dbReference type="Pfam" id="PF00675"/>
    </source>
</evidence>
<evidence type="ECO:0000313" key="4">
    <source>
        <dbReference type="Proteomes" id="UP000179076"/>
    </source>
</evidence>
<dbReference type="GO" id="GO:0008233">
    <property type="term" value="F:peptidase activity"/>
    <property type="evidence" value="ECO:0007669"/>
    <property type="project" value="UniProtKB-KW"/>
</dbReference>
<dbReference type="Pfam" id="PF00675">
    <property type="entry name" value="Peptidase_M16"/>
    <property type="match status" value="1"/>
</dbReference>
<feature type="domain" description="Peptidase M16 C-terminal" evidence="2">
    <location>
        <begin position="184"/>
        <end position="361"/>
    </location>
</feature>
<dbReference type="EMBL" id="MFSP01000007">
    <property type="protein sequence ID" value="OGI70088.1"/>
    <property type="molecule type" value="Genomic_DNA"/>
</dbReference>
<dbReference type="GO" id="GO:0046872">
    <property type="term" value="F:metal ion binding"/>
    <property type="evidence" value="ECO:0007669"/>
    <property type="project" value="InterPro"/>
</dbReference>
<dbReference type="InterPro" id="IPR007863">
    <property type="entry name" value="Peptidase_M16_C"/>
</dbReference>
<dbReference type="PANTHER" id="PTHR11851">
    <property type="entry name" value="METALLOPROTEASE"/>
    <property type="match status" value="1"/>
</dbReference>
<protein>
    <submittedName>
        <fullName evidence="3">Zinc protease</fullName>
    </submittedName>
</protein>
<name>A0A1F6VKI0_9PROT</name>
<dbReference type="InterPro" id="IPR011765">
    <property type="entry name" value="Pept_M16_N"/>
</dbReference>
<keyword evidence="3" id="KW-0645">Protease</keyword>
<dbReference type="GO" id="GO:0006508">
    <property type="term" value="P:proteolysis"/>
    <property type="evidence" value="ECO:0007669"/>
    <property type="project" value="UniProtKB-KW"/>
</dbReference>
<reference evidence="3 4" key="1">
    <citation type="journal article" date="2016" name="Nat. Commun.">
        <title>Thousands of microbial genomes shed light on interconnected biogeochemical processes in an aquifer system.</title>
        <authorList>
            <person name="Anantharaman K."/>
            <person name="Brown C.T."/>
            <person name="Hug L.A."/>
            <person name="Sharon I."/>
            <person name="Castelle C.J."/>
            <person name="Probst A.J."/>
            <person name="Thomas B.C."/>
            <person name="Singh A."/>
            <person name="Wilkins M.J."/>
            <person name="Karaoz U."/>
            <person name="Brodie E.L."/>
            <person name="Williams K.H."/>
            <person name="Hubbard S.S."/>
            <person name="Banfield J.F."/>
        </authorList>
    </citation>
    <scope>NUCLEOTIDE SEQUENCE [LARGE SCALE GENOMIC DNA]</scope>
</reference>
<gene>
    <name evidence="3" type="ORF">A2W18_12550</name>
</gene>
<comment type="caution">
    <text evidence="3">The sequence shown here is derived from an EMBL/GenBank/DDBJ whole genome shotgun (WGS) entry which is preliminary data.</text>
</comment>
<dbReference type="Proteomes" id="UP000179076">
    <property type="component" value="Unassembled WGS sequence"/>
</dbReference>
<accession>A0A1F6VKI0</accession>
<dbReference type="InterPro" id="IPR011249">
    <property type="entry name" value="Metalloenz_LuxS/M16"/>
</dbReference>
<dbReference type="SUPFAM" id="SSF63411">
    <property type="entry name" value="LuxS/MPP-like metallohydrolase"/>
    <property type="match status" value="2"/>
</dbReference>
<organism evidence="3 4">
    <name type="scientific">Candidatus Muproteobacteria bacterium RBG_16_60_9</name>
    <dbReference type="NCBI Taxonomy" id="1817755"/>
    <lineage>
        <taxon>Bacteria</taxon>
        <taxon>Pseudomonadati</taxon>
        <taxon>Pseudomonadota</taxon>
        <taxon>Candidatus Muproteobacteria</taxon>
    </lineage>
</organism>